<organism evidence="1 2">
    <name type="scientific">Parabacteroides hominis</name>
    <dbReference type="NCBI Taxonomy" id="2763057"/>
    <lineage>
        <taxon>Bacteria</taxon>
        <taxon>Pseudomonadati</taxon>
        <taxon>Bacteroidota</taxon>
        <taxon>Bacteroidia</taxon>
        <taxon>Bacteroidales</taxon>
        <taxon>Tannerellaceae</taxon>
        <taxon>Parabacteroides</taxon>
    </lineage>
</organism>
<evidence type="ECO:0000313" key="2">
    <source>
        <dbReference type="Proteomes" id="UP000651475"/>
    </source>
</evidence>
<accession>A0ABR7DPG1</accession>
<protein>
    <recommendedName>
        <fullName evidence="3">Type II toxin-antitoxin system RelE/ParE family toxin</fullName>
    </recommendedName>
</protein>
<evidence type="ECO:0008006" key="3">
    <source>
        <dbReference type="Google" id="ProtNLM"/>
    </source>
</evidence>
<dbReference type="EMBL" id="JACOOJ010000018">
    <property type="protein sequence ID" value="MBC5633328.1"/>
    <property type="molecule type" value="Genomic_DNA"/>
</dbReference>
<dbReference type="InterPro" id="IPR035093">
    <property type="entry name" value="RelE/ParE_toxin_dom_sf"/>
</dbReference>
<comment type="caution">
    <text evidence="1">The sequence shown here is derived from an EMBL/GenBank/DDBJ whole genome shotgun (WGS) entry which is preliminary data.</text>
</comment>
<dbReference type="Gene3D" id="3.30.2310.20">
    <property type="entry name" value="RelE-like"/>
    <property type="match status" value="1"/>
</dbReference>
<dbReference type="RefSeq" id="WP_186930067.1">
    <property type="nucleotide sequence ID" value="NZ_JACOOJ010000018.1"/>
</dbReference>
<sequence length="54" mass="6596">MGTIEECTTAREVPYRYLVEKHCKIYYTVEADFIYIALIWDTRQDPKKLFQYLE</sequence>
<dbReference type="Proteomes" id="UP000651475">
    <property type="component" value="Unassembled WGS sequence"/>
</dbReference>
<evidence type="ECO:0000313" key="1">
    <source>
        <dbReference type="EMBL" id="MBC5633328.1"/>
    </source>
</evidence>
<proteinExistence type="predicted"/>
<name>A0ABR7DPG1_9BACT</name>
<gene>
    <name evidence="1" type="ORF">H8S65_11215</name>
</gene>
<keyword evidence="2" id="KW-1185">Reference proteome</keyword>
<reference evidence="1 2" key="1">
    <citation type="submission" date="2020-08" db="EMBL/GenBank/DDBJ databases">
        <title>Genome public.</title>
        <authorList>
            <person name="Liu C."/>
            <person name="Sun Q."/>
        </authorList>
    </citation>
    <scope>NUCLEOTIDE SEQUENCE [LARGE SCALE GENOMIC DNA]</scope>
    <source>
        <strain evidence="1 2">NSJ-79</strain>
    </source>
</reference>